<dbReference type="Proteomes" id="UP000215059">
    <property type="component" value="Unassembled WGS sequence"/>
</dbReference>
<evidence type="ECO:0000313" key="2">
    <source>
        <dbReference type="EMBL" id="OYD59198.1"/>
    </source>
</evidence>
<feature type="transmembrane region" description="Helical" evidence="1">
    <location>
        <begin position="55"/>
        <end position="75"/>
    </location>
</feature>
<proteinExistence type="predicted"/>
<feature type="transmembrane region" description="Helical" evidence="1">
    <location>
        <begin position="21"/>
        <end position="43"/>
    </location>
</feature>
<feature type="transmembrane region" description="Helical" evidence="1">
    <location>
        <begin position="115"/>
        <end position="133"/>
    </location>
</feature>
<feature type="transmembrane region" description="Helical" evidence="1">
    <location>
        <begin position="228"/>
        <end position="249"/>
    </location>
</feature>
<dbReference type="InterPro" id="IPR010390">
    <property type="entry name" value="ABC-2_transporter-like"/>
</dbReference>
<dbReference type="PANTHER" id="PTHR36833">
    <property type="entry name" value="SLR0610 PROTEIN-RELATED"/>
    <property type="match status" value="1"/>
</dbReference>
<name>A0A235FCZ2_9BACL</name>
<keyword evidence="1" id="KW-0812">Transmembrane</keyword>
<accession>A0A235FCZ2</accession>
<reference evidence="2 3" key="1">
    <citation type="submission" date="2017-07" db="EMBL/GenBank/DDBJ databases">
        <title>Fictibacillus sp. nov. GDSW-R2A3 Genome sequencing and assembly.</title>
        <authorList>
            <person name="Mayilraj S."/>
        </authorList>
    </citation>
    <scope>NUCLEOTIDE SEQUENCE [LARGE SCALE GENOMIC DNA]</scope>
    <source>
        <strain evidence="2 3">GDSW-R2A3</strain>
    </source>
</reference>
<organism evidence="2 3">
    <name type="scientific">Fictibacillus aquaticus</name>
    <dbReference type="NCBI Taxonomy" id="2021314"/>
    <lineage>
        <taxon>Bacteria</taxon>
        <taxon>Bacillati</taxon>
        <taxon>Bacillota</taxon>
        <taxon>Bacilli</taxon>
        <taxon>Bacillales</taxon>
        <taxon>Fictibacillaceae</taxon>
        <taxon>Fictibacillus</taxon>
    </lineage>
</organism>
<dbReference type="EMBL" id="NOII01000001">
    <property type="protein sequence ID" value="OYD59198.1"/>
    <property type="molecule type" value="Genomic_DNA"/>
</dbReference>
<feature type="transmembrane region" description="Helical" evidence="1">
    <location>
        <begin position="202"/>
        <end position="222"/>
    </location>
</feature>
<gene>
    <name evidence="2" type="ORF">CGZ90_04680</name>
</gene>
<comment type="caution">
    <text evidence="2">The sequence shown here is derived from an EMBL/GenBank/DDBJ whole genome shotgun (WGS) entry which is preliminary data.</text>
</comment>
<keyword evidence="1" id="KW-1133">Transmembrane helix</keyword>
<dbReference type="PANTHER" id="PTHR36833:SF1">
    <property type="entry name" value="INTEGRAL MEMBRANE TRANSPORT PROTEIN"/>
    <property type="match status" value="1"/>
</dbReference>
<sequence>MKLYFILISGSLKSRMQYKMNFIFSMVSYGMIMAVDFIMLAAILRRFDDVKGWDLYEVGLLYSISSIAISLYRVIGAEVHDFERYMVNGEFDSLLIRPVSPLFLLLTRNIDLSRIGGAIQGLIIIAISVAGLMKTGKATLLLIAYLPVAVLTGLIICFAVGVLTAALAFWTEKIKDFQTFTLYAPFTAANYPMNIYPGLLKIIFFTVIPVAFMNYVPVMYLLQKGGEWWYLITPAAVAGVFLTFSLIMWHIGIKHYHSTGS</sequence>
<dbReference type="AlphaFoldDB" id="A0A235FCZ2"/>
<evidence type="ECO:0000313" key="3">
    <source>
        <dbReference type="Proteomes" id="UP000215059"/>
    </source>
</evidence>
<dbReference type="RefSeq" id="WP_094251159.1">
    <property type="nucleotide sequence ID" value="NZ_JBHLXL010000001.1"/>
</dbReference>
<keyword evidence="1" id="KW-0472">Membrane</keyword>
<dbReference type="Pfam" id="PF06182">
    <property type="entry name" value="ABC2_membrane_6"/>
    <property type="match status" value="1"/>
</dbReference>
<protein>
    <submittedName>
        <fullName evidence="2">ABC transporter permease</fullName>
    </submittedName>
</protein>
<keyword evidence="3" id="KW-1185">Reference proteome</keyword>
<evidence type="ECO:0000256" key="1">
    <source>
        <dbReference type="SAM" id="Phobius"/>
    </source>
</evidence>
<dbReference type="OrthoDB" id="9788195at2"/>
<feature type="transmembrane region" description="Helical" evidence="1">
    <location>
        <begin position="145"/>
        <end position="170"/>
    </location>
</feature>